<evidence type="ECO:0000256" key="5">
    <source>
        <dbReference type="ARBA" id="ARBA00022729"/>
    </source>
</evidence>
<evidence type="ECO:0000256" key="7">
    <source>
        <dbReference type="SAM" id="SignalP"/>
    </source>
</evidence>
<evidence type="ECO:0000256" key="3">
    <source>
        <dbReference type="ARBA" id="ARBA00022525"/>
    </source>
</evidence>
<keyword evidence="3" id="KW-0964">Secreted</keyword>
<dbReference type="GO" id="GO:0005179">
    <property type="term" value="F:hormone activity"/>
    <property type="evidence" value="ECO:0007669"/>
    <property type="project" value="UniProtKB-KW"/>
</dbReference>
<keyword evidence="9" id="KW-1185">Reference proteome</keyword>
<dbReference type="InterPro" id="IPR008801">
    <property type="entry name" value="RALF"/>
</dbReference>
<dbReference type="AlphaFoldDB" id="A0AAN8UMQ4"/>
<name>A0AAN8UMQ4_9MAGN</name>
<protein>
    <submittedName>
        <fullName evidence="8">Rapid ALkalinization Factor</fullName>
    </submittedName>
</protein>
<comment type="caution">
    <text evidence="8">The sequence shown here is derived from an EMBL/GenBank/DDBJ whole genome shotgun (WGS) entry which is preliminary data.</text>
</comment>
<evidence type="ECO:0000313" key="9">
    <source>
        <dbReference type="Proteomes" id="UP001370490"/>
    </source>
</evidence>
<dbReference type="GO" id="GO:0005576">
    <property type="term" value="C:extracellular region"/>
    <property type="evidence" value="ECO:0007669"/>
    <property type="project" value="UniProtKB-SubCell"/>
</dbReference>
<feature type="chain" id="PRO_5042982959" evidence="7">
    <location>
        <begin position="23"/>
        <end position="111"/>
    </location>
</feature>
<feature type="signal peptide" evidence="7">
    <location>
        <begin position="1"/>
        <end position="22"/>
    </location>
</feature>
<sequence>MKFSSMVVIVIAAALFSSTCCSASIPGTSSSSWNESFDDRTVRVEDEGPQFMMDSEINRRQLAAAHPLTPRTLDPSKSVIAKCDRGKYTPCVPRSDGKPRVRCSTYDRCRP</sequence>
<gene>
    <name evidence="8" type="ORF">RJ641_022994</name>
</gene>
<evidence type="ECO:0000256" key="2">
    <source>
        <dbReference type="ARBA" id="ARBA00009178"/>
    </source>
</evidence>
<keyword evidence="4" id="KW-0372">Hormone</keyword>
<dbReference type="Proteomes" id="UP001370490">
    <property type="component" value="Unassembled WGS sequence"/>
</dbReference>
<evidence type="ECO:0000256" key="6">
    <source>
        <dbReference type="ARBA" id="ARBA00023157"/>
    </source>
</evidence>
<evidence type="ECO:0000256" key="1">
    <source>
        <dbReference type="ARBA" id="ARBA00004613"/>
    </source>
</evidence>
<keyword evidence="6" id="KW-1015">Disulfide bond</keyword>
<comment type="subcellular location">
    <subcellularLocation>
        <location evidence="1">Secreted</location>
    </subcellularLocation>
</comment>
<keyword evidence="5 7" id="KW-0732">Signal</keyword>
<accession>A0AAN8UMQ4</accession>
<reference evidence="8 9" key="1">
    <citation type="submission" date="2023-12" db="EMBL/GenBank/DDBJ databases">
        <title>A high-quality genome assembly for Dillenia turbinata (Dilleniales).</title>
        <authorList>
            <person name="Chanderbali A."/>
        </authorList>
    </citation>
    <scope>NUCLEOTIDE SEQUENCE [LARGE SCALE GENOMIC DNA]</scope>
    <source>
        <strain evidence="8">LSX21</strain>
        <tissue evidence="8">Leaf</tissue>
    </source>
</reference>
<evidence type="ECO:0000313" key="8">
    <source>
        <dbReference type="EMBL" id="KAK6913393.1"/>
    </source>
</evidence>
<proteinExistence type="inferred from homology"/>
<dbReference type="EMBL" id="JBAMMX010000027">
    <property type="protein sequence ID" value="KAK6913393.1"/>
    <property type="molecule type" value="Genomic_DNA"/>
</dbReference>
<comment type="similarity">
    <text evidence="2">Belongs to the plant rapid alkalinization factor (RALF) family.</text>
</comment>
<organism evidence="8 9">
    <name type="scientific">Dillenia turbinata</name>
    <dbReference type="NCBI Taxonomy" id="194707"/>
    <lineage>
        <taxon>Eukaryota</taxon>
        <taxon>Viridiplantae</taxon>
        <taxon>Streptophyta</taxon>
        <taxon>Embryophyta</taxon>
        <taxon>Tracheophyta</taxon>
        <taxon>Spermatophyta</taxon>
        <taxon>Magnoliopsida</taxon>
        <taxon>eudicotyledons</taxon>
        <taxon>Gunneridae</taxon>
        <taxon>Pentapetalae</taxon>
        <taxon>Dilleniales</taxon>
        <taxon>Dilleniaceae</taxon>
        <taxon>Dillenia</taxon>
    </lineage>
</organism>
<dbReference type="Pfam" id="PF05498">
    <property type="entry name" value="RALF"/>
    <property type="match status" value="1"/>
</dbReference>
<evidence type="ECO:0000256" key="4">
    <source>
        <dbReference type="ARBA" id="ARBA00022702"/>
    </source>
</evidence>